<dbReference type="Gene3D" id="3.90.930.12">
    <property type="entry name" value="Ribosomal protein L6, alpha-beta domain"/>
    <property type="match status" value="2"/>
</dbReference>
<dbReference type="InterPro" id="IPR002358">
    <property type="entry name" value="Ribosomal_uL6_CS"/>
</dbReference>
<dbReference type="AlphaFoldDB" id="A0A0H4TA28"/>
<protein>
    <recommendedName>
        <fullName evidence="6">Large ribosomal subunit protein uL6</fullName>
    </recommendedName>
</protein>
<dbReference type="NCBIfam" id="TIGR03654">
    <property type="entry name" value="L6_bact"/>
    <property type="match status" value="1"/>
</dbReference>
<dbReference type="GO" id="GO:0003735">
    <property type="term" value="F:structural constituent of ribosome"/>
    <property type="evidence" value="ECO:0007669"/>
    <property type="project" value="UniProtKB-UniRule"/>
</dbReference>
<evidence type="ECO:0000256" key="1">
    <source>
        <dbReference type="ARBA" id="ARBA00009356"/>
    </source>
</evidence>
<evidence type="ECO:0000313" key="10">
    <source>
        <dbReference type="EMBL" id="AKQ04793.1"/>
    </source>
</evidence>
<feature type="domain" description="Large ribosomal subunit protein uL6 alpha-beta" evidence="9">
    <location>
        <begin position="11"/>
        <end position="82"/>
    </location>
</feature>
<feature type="domain" description="Large ribosomal subunit protein uL6 alpha-beta" evidence="9">
    <location>
        <begin position="91"/>
        <end position="164"/>
    </location>
</feature>
<name>A0A0H4TA28_9BACT</name>
<evidence type="ECO:0000256" key="4">
    <source>
        <dbReference type="ARBA" id="ARBA00022980"/>
    </source>
</evidence>
<dbReference type="SUPFAM" id="SSF56053">
    <property type="entry name" value="Ribosomal protein L6"/>
    <property type="match status" value="2"/>
</dbReference>
<comment type="subunit">
    <text evidence="6">Part of the 50S ribosomal subunit.</text>
</comment>
<dbReference type="FunFam" id="3.90.930.12:FF:000001">
    <property type="entry name" value="50S ribosomal protein L6"/>
    <property type="match status" value="1"/>
</dbReference>
<dbReference type="GO" id="GO:0002181">
    <property type="term" value="P:cytoplasmic translation"/>
    <property type="evidence" value="ECO:0007669"/>
    <property type="project" value="TreeGrafter"/>
</dbReference>
<dbReference type="InterPro" id="IPR000702">
    <property type="entry name" value="Ribosomal_uL6-like"/>
</dbReference>
<evidence type="ECO:0000256" key="7">
    <source>
        <dbReference type="RuleBase" id="RU003869"/>
    </source>
</evidence>
<keyword evidence="2 6" id="KW-0699">rRNA-binding</keyword>
<proteinExistence type="inferred from homology"/>
<dbReference type="InterPro" id="IPR020040">
    <property type="entry name" value="Ribosomal_uL6_a/b-dom"/>
</dbReference>
<dbReference type="HAMAP" id="MF_01365_B">
    <property type="entry name" value="Ribosomal_uL6_B"/>
    <property type="match status" value="1"/>
</dbReference>
<dbReference type="PRINTS" id="PR00059">
    <property type="entry name" value="RIBOSOMALL6"/>
</dbReference>
<dbReference type="EMBL" id="KT007049">
    <property type="protein sequence ID" value="AKQ04793.1"/>
    <property type="molecule type" value="Genomic_DNA"/>
</dbReference>
<comment type="function">
    <text evidence="6 8">This protein binds to the 23S rRNA, and is important in its secondary structure. It is located near the subunit interface in the base of the L7/L12 stalk, and near the tRNA binding site of the peptidyltransferase center.</text>
</comment>
<dbReference type="Pfam" id="PF00347">
    <property type="entry name" value="Ribosomal_L6"/>
    <property type="match status" value="2"/>
</dbReference>
<evidence type="ECO:0000259" key="9">
    <source>
        <dbReference type="Pfam" id="PF00347"/>
    </source>
</evidence>
<dbReference type="InterPro" id="IPR019906">
    <property type="entry name" value="Ribosomal_uL6_bac-type"/>
</dbReference>
<dbReference type="FunFam" id="3.90.930.12:FF:000002">
    <property type="entry name" value="50S ribosomal protein L6"/>
    <property type="match status" value="1"/>
</dbReference>
<sequence>MSRIGRLPISVPKAVQVSVKDGSVEVQGPKGKLQLAVHPSIRVGVEEGEVRCERPTDQKVHRALHGLTRALIANMIRGVTEGFQKKLELSGVGYRAAVQGQVLTLNLGYTNPVVYVLPPDIRASVEHQTLVTISGVDKERVGAVAAKIRSLRPPEPYKGKGVKYVHERVRRKAGKAGAKQQ</sequence>
<dbReference type="PANTHER" id="PTHR11655">
    <property type="entry name" value="60S/50S RIBOSOMAL PROTEIN L6/L9"/>
    <property type="match status" value="1"/>
</dbReference>
<gene>
    <name evidence="6 10" type="primary">rplF</name>
</gene>
<comment type="similarity">
    <text evidence="1 6 7">Belongs to the universal ribosomal protein uL6 family.</text>
</comment>
<dbReference type="PIRSF" id="PIRSF002162">
    <property type="entry name" value="Ribosomal_L6"/>
    <property type="match status" value="1"/>
</dbReference>
<dbReference type="GO" id="GO:0022625">
    <property type="term" value="C:cytosolic large ribosomal subunit"/>
    <property type="evidence" value="ECO:0007669"/>
    <property type="project" value="UniProtKB-UniRule"/>
</dbReference>
<dbReference type="PROSITE" id="PS00525">
    <property type="entry name" value="RIBOSOMAL_L6_1"/>
    <property type="match status" value="1"/>
</dbReference>
<keyword evidence="3 6" id="KW-0694">RNA-binding</keyword>
<evidence type="ECO:0000256" key="6">
    <source>
        <dbReference type="HAMAP-Rule" id="MF_01365"/>
    </source>
</evidence>
<keyword evidence="4 6" id="KW-0689">Ribosomal protein</keyword>
<evidence type="ECO:0000256" key="2">
    <source>
        <dbReference type="ARBA" id="ARBA00022730"/>
    </source>
</evidence>
<evidence type="ECO:0000256" key="5">
    <source>
        <dbReference type="ARBA" id="ARBA00023274"/>
    </source>
</evidence>
<reference evidence="10" key="1">
    <citation type="journal article" date="2015" name="ISME J.">
        <title>Aquifer environment selects for microbial species cohorts in sediment and groundwater.</title>
        <authorList>
            <person name="Hug L.A."/>
            <person name="Thomas B.C."/>
            <person name="Brown C.T."/>
            <person name="Frischkorn K.R."/>
            <person name="Williams K.H."/>
            <person name="Tringe S.G."/>
            <person name="Banfield J.F."/>
        </authorList>
    </citation>
    <scope>NUCLEOTIDE SEQUENCE</scope>
</reference>
<evidence type="ECO:0000256" key="3">
    <source>
        <dbReference type="ARBA" id="ARBA00022884"/>
    </source>
</evidence>
<dbReference type="GO" id="GO:0019843">
    <property type="term" value="F:rRNA binding"/>
    <property type="evidence" value="ECO:0007669"/>
    <property type="project" value="UniProtKB-UniRule"/>
</dbReference>
<accession>A0A0H4TA28</accession>
<keyword evidence="5 6" id="KW-0687">Ribonucleoprotein</keyword>
<organism evidence="10">
    <name type="scientific">uncultured bacterium Rifle_16ft_4_minimus_752</name>
    <dbReference type="NCBI Taxonomy" id="1665163"/>
    <lineage>
        <taxon>Bacteria</taxon>
        <taxon>environmental samples</taxon>
    </lineage>
</organism>
<dbReference type="InterPro" id="IPR036789">
    <property type="entry name" value="Ribosomal_uL6-like_a/b-dom_sf"/>
</dbReference>
<dbReference type="PANTHER" id="PTHR11655:SF14">
    <property type="entry name" value="LARGE RIBOSOMAL SUBUNIT PROTEIN UL6M"/>
    <property type="match status" value="1"/>
</dbReference>
<evidence type="ECO:0000256" key="8">
    <source>
        <dbReference type="RuleBase" id="RU003870"/>
    </source>
</evidence>